<dbReference type="Gene3D" id="3.90.1140.10">
    <property type="entry name" value="Cyclic phosphodiesterase"/>
    <property type="match status" value="1"/>
</dbReference>
<dbReference type="Proteomes" id="UP000193017">
    <property type="component" value="Chromosome"/>
</dbReference>
<dbReference type="Pfam" id="PF06299">
    <property type="entry name" value="DUF1045"/>
    <property type="match status" value="1"/>
</dbReference>
<sequence length="220" mass="23792">MPAFRRFAVYDLGPDPLAQVGAGWLGWDTRSGQAVPAGGGGWTGTPRRYGFHATIKAPFRLAEGALAETLSQSFADLCARLAPLALPRLRLTDAGGFLALMPQPQPQALTDLAADVVAALDPFRAPLSEAEIARRRPERLTGSQRQNLHRWGYPHVMDDFRYHMTLTGDLDAEGRAAAQERLAPLLDPLLADPHPVAALALMGEDAEGRFHLIRRCALGG</sequence>
<name>A0A1W6CZ46_9RHOB</name>
<dbReference type="KEGG" id="pcon:B0A89_11405"/>
<evidence type="ECO:0000313" key="1">
    <source>
        <dbReference type="EMBL" id="ARJ70141.1"/>
    </source>
</evidence>
<dbReference type="PIRSF" id="PIRSF033328">
    <property type="entry name" value="Phest_Mll4975"/>
    <property type="match status" value="1"/>
</dbReference>
<evidence type="ECO:0000313" key="2">
    <source>
        <dbReference type="Proteomes" id="UP000193017"/>
    </source>
</evidence>
<dbReference type="STRING" id="1945662.B0A89_11405"/>
<proteinExistence type="predicted"/>
<evidence type="ECO:0008006" key="3">
    <source>
        <dbReference type="Google" id="ProtNLM"/>
    </source>
</evidence>
<protein>
    <recommendedName>
        <fullName evidence="3">Phosphonate metabolism protein</fullName>
    </recommendedName>
</protein>
<accession>A0A1W6CZ46</accession>
<organism evidence="1 2">
    <name type="scientific">Paracoccus contaminans</name>
    <dbReference type="NCBI Taxonomy" id="1945662"/>
    <lineage>
        <taxon>Bacteria</taxon>
        <taxon>Pseudomonadati</taxon>
        <taxon>Pseudomonadota</taxon>
        <taxon>Alphaproteobacteria</taxon>
        <taxon>Rhodobacterales</taxon>
        <taxon>Paracoccaceae</taxon>
        <taxon>Paracoccus</taxon>
    </lineage>
</organism>
<gene>
    <name evidence="1" type="ORF">B0A89_11405</name>
</gene>
<dbReference type="AlphaFoldDB" id="A0A1W6CZ46"/>
<dbReference type="RefSeq" id="WP_085378256.1">
    <property type="nucleotide sequence ID" value="NZ_CP020612.1"/>
</dbReference>
<keyword evidence="2" id="KW-1185">Reference proteome</keyword>
<dbReference type="EMBL" id="CP020612">
    <property type="protein sequence ID" value="ARJ70141.1"/>
    <property type="molecule type" value="Genomic_DNA"/>
</dbReference>
<reference evidence="1 2" key="1">
    <citation type="submission" date="2017-03" db="EMBL/GenBank/DDBJ databases">
        <title>Genome sequence of Paracoccus contaminans isolated from a water microcosm.</title>
        <authorList>
            <person name="Aurass P."/>
            <person name="Karste S."/>
            <person name="Trost E."/>
            <person name="Glaeser S.P."/>
            <person name="Kaempfer P."/>
            <person name="Flieger A."/>
        </authorList>
    </citation>
    <scope>NUCLEOTIDE SEQUENCE [LARGE SCALE GENOMIC DNA]</scope>
    <source>
        <strain evidence="2">RKI 16-01929T\LMG 29738T\CCM 8701T\CIP 111112T</strain>
    </source>
</reference>
<dbReference type="InterPro" id="IPR009389">
    <property type="entry name" value="DUF1045"/>
</dbReference>
<dbReference type="OrthoDB" id="4954742at2"/>